<dbReference type="CTD" id="8355676"/>
<dbReference type="Proteomes" id="UP000008854">
    <property type="component" value="Unassembled WGS sequence"/>
</dbReference>
<keyword evidence="1" id="KW-1185">Reference proteome</keyword>
<evidence type="ECO:0000313" key="1">
    <source>
        <dbReference type="Proteomes" id="UP000008854"/>
    </source>
</evidence>
<name>G4LXE1_SCHMA</name>
<proteinExistence type="predicted"/>
<dbReference type="RefSeq" id="XP_018645930.1">
    <property type="nucleotide sequence ID" value="XM_018790918.1"/>
</dbReference>
<dbReference type="GeneID" id="8355676"/>
<evidence type="ECO:0000313" key="2">
    <source>
        <dbReference type="WBParaSite" id="Smp_163520.1"/>
    </source>
</evidence>
<dbReference type="WBParaSite" id="Smp_163520.1">
    <property type="protein sequence ID" value="Smp_163520.1"/>
    <property type="gene ID" value="Smp_163520"/>
</dbReference>
<reference evidence="2" key="2">
    <citation type="submission" date="2018-12" db="UniProtKB">
        <authorList>
            <consortium name="WormBaseParasite"/>
        </authorList>
    </citation>
    <scope>IDENTIFICATION</scope>
    <source>
        <strain evidence="2">Puerto Rican</strain>
    </source>
</reference>
<organism evidence="1 2">
    <name type="scientific">Schistosoma mansoni</name>
    <name type="common">Blood fluke</name>
    <dbReference type="NCBI Taxonomy" id="6183"/>
    <lineage>
        <taxon>Eukaryota</taxon>
        <taxon>Metazoa</taxon>
        <taxon>Spiralia</taxon>
        <taxon>Lophotrochozoa</taxon>
        <taxon>Platyhelminthes</taxon>
        <taxon>Trematoda</taxon>
        <taxon>Digenea</taxon>
        <taxon>Strigeidida</taxon>
        <taxon>Schistosomatoidea</taxon>
        <taxon>Schistosomatidae</taxon>
        <taxon>Schistosoma</taxon>
    </lineage>
</organism>
<dbReference type="InParanoid" id="G4LXE1"/>
<protein>
    <submittedName>
        <fullName evidence="2">RNA polymerase II nuclear localization protein SLC7A6OS</fullName>
    </submittedName>
</protein>
<sequence length="268" mass="32333">MAMSKFLPIEKSQVIQITVYEKDNFTNDKMCNNHIEDCGFNLEKSDYYLLKTMRRQQRHKAGTSNNNINVDDFESDYDSIDPTTNRYLDKLFNLTNHSYHDSDHIPTLTIGNWTYRLLMIDRNKLFQKTDYNELDNKERFSDSTYDSPDHFESLTDDSDEYNATVYKITRKFKHVRVYHKLVDNNPFCIHNQTNQHDITDDYDYKEKWYEYGSDRLDSDDEIIEEDIYEEDCHEKEQYKQDYDTYSKLQNKEIVYTSDEFDTCEDDNE</sequence>
<reference evidence="1" key="1">
    <citation type="journal article" date="2012" name="PLoS Negl. Trop. Dis.">
        <title>A systematically improved high quality genome and transcriptome of the human blood fluke Schistosoma mansoni.</title>
        <authorList>
            <person name="Protasio A.V."/>
            <person name="Tsai I.J."/>
            <person name="Babbage A."/>
            <person name="Nichol S."/>
            <person name="Hunt M."/>
            <person name="Aslett M.A."/>
            <person name="De Silva N."/>
            <person name="Velarde G.S."/>
            <person name="Anderson T.J."/>
            <person name="Clark R.C."/>
            <person name="Davidson C."/>
            <person name="Dillon G.P."/>
            <person name="Holroyd N.E."/>
            <person name="LoVerde P.T."/>
            <person name="Lloyd C."/>
            <person name="McQuillan J."/>
            <person name="Oliveira G."/>
            <person name="Otto T.D."/>
            <person name="Parker-Manuel S.J."/>
            <person name="Quail M.A."/>
            <person name="Wilson R.A."/>
            <person name="Zerlotini A."/>
            <person name="Dunne D.W."/>
            <person name="Berriman M."/>
        </authorList>
    </citation>
    <scope>NUCLEOTIDE SEQUENCE [LARGE SCALE GENOMIC DNA]</scope>
    <source>
        <strain evidence="1">Puerto Rican</strain>
    </source>
</reference>
<dbReference type="HOGENOM" id="CLU_1039441_0_0_1"/>
<dbReference type="OrthoDB" id="10603683at2759"/>
<dbReference type="KEGG" id="smm:Smp_163520"/>
<accession>G4LXE1</accession>
<dbReference type="AlphaFoldDB" id="G4LXE1"/>